<reference evidence="5" key="1">
    <citation type="submission" date="2020-08" db="EMBL/GenBank/DDBJ databases">
        <title>Genome public.</title>
        <authorList>
            <person name="Liu C."/>
            <person name="Sun Q."/>
        </authorList>
    </citation>
    <scope>NUCLEOTIDE SEQUENCE</scope>
    <source>
        <strain evidence="5">NSJ-64</strain>
    </source>
</reference>
<gene>
    <name evidence="5" type="primary">frlD</name>
    <name evidence="5" type="ORF">H8705_12465</name>
</gene>
<dbReference type="EMBL" id="JACRTD010000011">
    <property type="protein sequence ID" value="MBC8586394.1"/>
    <property type="molecule type" value="Genomic_DNA"/>
</dbReference>
<comment type="caution">
    <text evidence="5">The sequence shown here is derived from an EMBL/GenBank/DDBJ whole genome shotgun (WGS) entry which is preliminary data.</text>
</comment>
<dbReference type="InterPro" id="IPR052700">
    <property type="entry name" value="Carb_kinase_PfkB-like"/>
</dbReference>
<dbReference type="AlphaFoldDB" id="A0A926IHX8"/>
<protein>
    <submittedName>
        <fullName evidence="5">Fructoselysine 6-kinase</fullName>
    </submittedName>
</protein>
<dbReference type="InterPro" id="IPR029056">
    <property type="entry name" value="Ribokinase-like"/>
</dbReference>
<dbReference type="PANTHER" id="PTHR43320">
    <property type="entry name" value="SUGAR KINASE"/>
    <property type="match status" value="1"/>
</dbReference>
<dbReference type="Pfam" id="PF00294">
    <property type="entry name" value="PfkB"/>
    <property type="match status" value="1"/>
</dbReference>
<feature type="domain" description="Carbohydrate kinase PfkB" evidence="4">
    <location>
        <begin position="19"/>
        <end position="254"/>
    </location>
</feature>
<dbReference type="PROSITE" id="PS00584">
    <property type="entry name" value="PFKB_KINASES_2"/>
    <property type="match status" value="1"/>
</dbReference>
<keyword evidence="2" id="KW-0808">Transferase</keyword>
<keyword evidence="3" id="KW-0418">Kinase</keyword>
<evidence type="ECO:0000256" key="2">
    <source>
        <dbReference type="ARBA" id="ARBA00022679"/>
    </source>
</evidence>
<proteinExistence type="inferred from homology"/>
<evidence type="ECO:0000256" key="1">
    <source>
        <dbReference type="ARBA" id="ARBA00010688"/>
    </source>
</evidence>
<dbReference type="SUPFAM" id="SSF53613">
    <property type="entry name" value="Ribokinase-like"/>
    <property type="match status" value="1"/>
</dbReference>
<accession>A0A926IHX8</accession>
<evidence type="ECO:0000313" key="6">
    <source>
        <dbReference type="Proteomes" id="UP000623678"/>
    </source>
</evidence>
<dbReference type="NCBIfam" id="NF007321">
    <property type="entry name" value="PRK09813.1"/>
    <property type="match status" value="1"/>
</dbReference>
<keyword evidence="6" id="KW-1185">Reference proteome</keyword>
<organism evidence="5 6">
    <name type="scientific">Youxingia wuxianensis</name>
    <dbReference type="NCBI Taxonomy" id="2763678"/>
    <lineage>
        <taxon>Bacteria</taxon>
        <taxon>Bacillati</taxon>
        <taxon>Bacillota</taxon>
        <taxon>Clostridia</taxon>
        <taxon>Eubacteriales</taxon>
        <taxon>Oscillospiraceae</taxon>
        <taxon>Youxingia</taxon>
    </lineage>
</organism>
<evidence type="ECO:0000313" key="5">
    <source>
        <dbReference type="EMBL" id="MBC8586394.1"/>
    </source>
</evidence>
<dbReference type="PANTHER" id="PTHR43320:SF3">
    <property type="entry name" value="CARBOHYDRATE KINASE PFKB DOMAIN-CONTAINING PROTEIN"/>
    <property type="match status" value="1"/>
</dbReference>
<name>A0A926IHX8_9FIRM</name>
<dbReference type="InterPro" id="IPR002173">
    <property type="entry name" value="Carboh/pur_kinase_PfkB_CS"/>
</dbReference>
<dbReference type="Gene3D" id="3.40.1190.20">
    <property type="match status" value="1"/>
</dbReference>
<dbReference type="GO" id="GO:0016301">
    <property type="term" value="F:kinase activity"/>
    <property type="evidence" value="ECO:0007669"/>
    <property type="project" value="UniProtKB-KW"/>
</dbReference>
<evidence type="ECO:0000256" key="3">
    <source>
        <dbReference type="ARBA" id="ARBA00022777"/>
    </source>
</evidence>
<sequence length="262" mass="28990">MKVAAIGDNCIDMYPSLNRFYPTGNAVDFAVNMQLLGIPTAVISTTGNDEYGKIMIEALTKKGIDLSHFRVGDGATAISYMELVDLERTYGDYVEGVMENVVFTDEDVDFACSCDLVHSAFWGNAQKHLPKIHAHTKVCFDYATEMNDPLVEETIPYVDYAFFSYDKRDEKIENFLKDKVAKGCTLAIATFGEEGSLVWDGKQFHTFGIFPAKVVNTIGAGDSYLAGFMYGILKGWPIVECMKKGAEVAAGVVSVFDPWVER</sequence>
<evidence type="ECO:0000259" key="4">
    <source>
        <dbReference type="Pfam" id="PF00294"/>
    </source>
</evidence>
<dbReference type="RefSeq" id="WP_262396116.1">
    <property type="nucleotide sequence ID" value="NZ_JACRTD010000011.1"/>
</dbReference>
<comment type="similarity">
    <text evidence="1">Belongs to the carbohydrate kinase PfkB family.</text>
</comment>
<dbReference type="InterPro" id="IPR011611">
    <property type="entry name" value="PfkB_dom"/>
</dbReference>
<dbReference type="Proteomes" id="UP000623678">
    <property type="component" value="Unassembled WGS sequence"/>
</dbReference>